<keyword evidence="1" id="KW-0812">Transmembrane</keyword>
<gene>
    <name evidence="2" type="ORF">K0M31_014392</name>
</gene>
<keyword evidence="1" id="KW-0472">Membrane</keyword>
<protein>
    <submittedName>
        <fullName evidence="2">Uncharacterized protein</fullName>
    </submittedName>
</protein>
<dbReference type="EMBL" id="JAHYIQ010000004">
    <property type="protein sequence ID" value="KAK1133029.1"/>
    <property type="molecule type" value="Genomic_DNA"/>
</dbReference>
<dbReference type="Proteomes" id="UP001177670">
    <property type="component" value="Unassembled WGS sequence"/>
</dbReference>
<evidence type="ECO:0000313" key="3">
    <source>
        <dbReference type="Proteomes" id="UP001177670"/>
    </source>
</evidence>
<proteinExistence type="predicted"/>
<accession>A0AA40G8G7</accession>
<sequence>MEIRKCAAQGHVTLQQTPNPLPLNIVILTPLTDSSGCMYLVDSGAAEGVGASHPPVARVGERGGVHRIVDPPLPVLHCVYRFISCFLAVSLRMAFPLYVSFLPFQQ</sequence>
<evidence type="ECO:0000256" key="1">
    <source>
        <dbReference type="SAM" id="Phobius"/>
    </source>
</evidence>
<keyword evidence="3" id="KW-1185">Reference proteome</keyword>
<evidence type="ECO:0000313" key="2">
    <source>
        <dbReference type="EMBL" id="KAK1133029.1"/>
    </source>
</evidence>
<keyword evidence="1" id="KW-1133">Transmembrane helix</keyword>
<name>A0AA40G8G7_9HYME</name>
<reference evidence="2" key="1">
    <citation type="submission" date="2021-10" db="EMBL/GenBank/DDBJ databases">
        <title>Melipona bicolor Genome sequencing and assembly.</title>
        <authorList>
            <person name="Araujo N.S."/>
            <person name="Arias M.C."/>
        </authorList>
    </citation>
    <scope>NUCLEOTIDE SEQUENCE</scope>
    <source>
        <strain evidence="2">USP_2M_L1-L4_2017</strain>
        <tissue evidence="2">Whole body</tissue>
    </source>
</reference>
<organism evidence="2 3">
    <name type="scientific">Melipona bicolor</name>
    <dbReference type="NCBI Taxonomy" id="60889"/>
    <lineage>
        <taxon>Eukaryota</taxon>
        <taxon>Metazoa</taxon>
        <taxon>Ecdysozoa</taxon>
        <taxon>Arthropoda</taxon>
        <taxon>Hexapoda</taxon>
        <taxon>Insecta</taxon>
        <taxon>Pterygota</taxon>
        <taxon>Neoptera</taxon>
        <taxon>Endopterygota</taxon>
        <taxon>Hymenoptera</taxon>
        <taxon>Apocrita</taxon>
        <taxon>Aculeata</taxon>
        <taxon>Apoidea</taxon>
        <taxon>Anthophila</taxon>
        <taxon>Apidae</taxon>
        <taxon>Melipona</taxon>
    </lineage>
</organism>
<feature type="transmembrane region" description="Helical" evidence="1">
    <location>
        <begin position="79"/>
        <end position="101"/>
    </location>
</feature>
<dbReference type="AlphaFoldDB" id="A0AA40G8G7"/>
<comment type="caution">
    <text evidence="2">The sequence shown here is derived from an EMBL/GenBank/DDBJ whole genome shotgun (WGS) entry which is preliminary data.</text>
</comment>